<organism evidence="1">
    <name type="scientific">Anguilla anguilla</name>
    <name type="common">European freshwater eel</name>
    <name type="synonym">Muraena anguilla</name>
    <dbReference type="NCBI Taxonomy" id="7936"/>
    <lineage>
        <taxon>Eukaryota</taxon>
        <taxon>Metazoa</taxon>
        <taxon>Chordata</taxon>
        <taxon>Craniata</taxon>
        <taxon>Vertebrata</taxon>
        <taxon>Euteleostomi</taxon>
        <taxon>Actinopterygii</taxon>
        <taxon>Neopterygii</taxon>
        <taxon>Teleostei</taxon>
        <taxon>Anguilliformes</taxon>
        <taxon>Anguillidae</taxon>
        <taxon>Anguilla</taxon>
    </lineage>
</organism>
<protein>
    <submittedName>
        <fullName evidence="1">Uncharacterized protein</fullName>
    </submittedName>
</protein>
<evidence type="ECO:0000313" key="1">
    <source>
        <dbReference type="EMBL" id="JAH86716.1"/>
    </source>
</evidence>
<sequence length="23" mass="2668">MNGAWVAILSLSRKKYVMLFQVI</sequence>
<reference evidence="1" key="2">
    <citation type="journal article" date="2015" name="Fish Shellfish Immunol.">
        <title>Early steps in the European eel (Anguilla anguilla)-Vibrio vulnificus interaction in the gills: Role of the RtxA13 toxin.</title>
        <authorList>
            <person name="Callol A."/>
            <person name="Pajuelo D."/>
            <person name="Ebbesson L."/>
            <person name="Teles M."/>
            <person name="MacKenzie S."/>
            <person name="Amaro C."/>
        </authorList>
    </citation>
    <scope>NUCLEOTIDE SEQUENCE</scope>
</reference>
<proteinExistence type="predicted"/>
<dbReference type="EMBL" id="GBXM01021861">
    <property type="protein sequence ID" value="JAH86716.1"/>
    <property type="molecule type" value="Transcribed_RNA"/>
</dbReference>
<name>A0A0E9W8R6_ANGAN</name>
<reference evidence="1" key="1">
    <citation type="submission" date="2014-11" db="EMBL/GenBank/DDBJ databases">
        <authorList>
            <person name="Amaro Gonzalez C."/>
        </authorList>
    </citation>
    <scope>NUCLEOTIDE SEQUENCE</scope>
</reference>
<dbReference type="AlphaFoldDB" id="A0A0E9W8R6"/>
<accession>A0A0E9W8R6</accession>